<dbReference type="AlphaFoldDB" id="A0A1F5EHY0"/>
<dbReference type="CDD" id="cd20206">
    <property type="entry name" value="YbbR"/>
    <property type="match status" value="1"/>
</dbReference>
<evidence type="ECO:0000313" key="1">
    <source>
        <dbReference type="EMBL" id="OGD66930.1"/>
    </source>
</evidence>
<sequence>MFNIFYNWPAKLFCLILAILLWTYVAIGESQVDNFPGKIPLSIKNTPSDLIAISDVDSVQIKISADRATWQKLSAQSFESFIDLGGLQKGTNEVRVNVKSNTSEVEIIEIVPEKILVRLELIAKKKIPVKVQTDGQAGEGLVPDDAKIEVNEVEISGAQSVIDKILEATALIQLNGETEEINKTVELAAYDAQGEAIKYVEFNPKSVVVGLPIVKAGSAKTVGIKARIEGKPKNGYWLSEVTTTPLDLTIRGTNGVLRGINFVETKAIDVSGLSSDYSKNVELDLPSGITLADNNSQVKVEIKFSANKSEKEVSAAIDFENLASNLKIETLEPNLIKVMLSGSQDVLSALTSSSVKIKLNLSGYNLGNFAIDINKNMISVPEGVEVISFLPSAVRIGIGNK</sequence>
<dbReference type="Gene3D" id="2.170.120.40">
    <property type="entry name" value="YbbR-like domain"/>
    <property type="match status" value="2"/>
</dbReference>
<dbReference type="PANTHER" id="PTHR37804:SF1">
    <property type="entry name" value="CDAA REGULATORY PROTEIN CDAR"/>
    <property type="match status" value="1"/>
</dbReference>
<dbReference type="Gene3D" id="2.170.120.30">
    <property type="match status" value="2"/>
</dbReference>
<dbReference type="InterPro" id="IPR012505">
    <property type="entry name" value="YbbR"/>
</dbReference>
<dbReference type="Proteomes" id="UP000176451">
    <property type="component" value="Unassembled WGS sequence"/>
</dbReference>
<accession>A0A1F5EHY0</accession>
<gene>
    <name evidence="1" type="ORF">A3F08_00535</name>
</gene>
<comment type="caution">
    <text evidence="1">The sequence shown here is derived from an EMBL/GenBank/DDBJ whole genome shotgun (WGS) entry which is preliminary data.</text>
</comment>
<organism evidence="1 2">
    <name type="scientific">Candidatus Berkelbacteria bacterium RIFCSPHIGHO2_12_FULL_36_9</name>
    <dbReference type="NCBI Taxonomy" id="1797469"/>
    <lineage>
        <taxon>Bacteria</taxon>
        <taxon>Candidatus Berkelbacteria</taxon>
    </lineage>
</organism>
<dbReference type="EMBL" id="MEZV01000023">
    <property type="protein sequence ID" value="OGD66930.1"/>
    <property type="molecule type" value="Genomic_DNA"/>
</dbReference>
<protein>
    <submittedName>
        <fullName evidence="1">Uncharacterized protein</fullName>
    </submittedName>
</protein>
<dbReference type="InterPro" id="IPR053154">
    <property type="entry name" value="c-di-AMP_regulator"/>
</dbReference>
<dbReference type="Pfam" id="PF07949">
    <property type="entry name" value="YbbR"/>
    <property type="match status" value="4"/>
</dbReference>
<dbReference type="PANTHER" id="PTHR37804">
    <property type="entry name" value="CDAA REGULATORY PROTEIN CDAR"/>
    <property type="match status" value="1"/>
</dbReference>
<name>A0A1F5EHY0_9BACT</name>
<reference evidence="1 2" key="1">
    <citation type="journal article" date="2016" name="Nat. Commun.">
        <title>Thousands of microbial genomes shed light on interconnected biogeochemical processes in an aquifer system.</title>
        <authorList>
            <person name="Anantharaman K."/>
            <person name="Brown C.T."/>
            <person name="Hug L.A."/>
            <person name="Sharon I."/>
            <person name="Castelle C.J."/>
            <person name="Probst A.J."/>
            <person name="Thomas B.C."/>
            <person name="Singh A."/>
            <person name="Wilkins M.J."/>
            <person name="Karaoz U."/>
            <person name="Brodie E.L."/>
            <person name="Williams K.H."/>
            <person name="Hubbard S.S."/>
            <person name="Banfield J.F."/>
        </authorList>
    </citation>
    <scope>NUCLEOTIDE SEQUENCE [LARGE SCALE GENOMIC DNA]</scope>
</reference>
<evidence type="ECO:0000313" key="2">
    <source>
        <dbReference type="Proteomes" id="UP000176451"/>
    </source>
</evidence>
<proteinExistence type="predicted"/>